<proteinExistence type="predicted"/>
<accession>A0AAJ1FUN9</accession>
<comment type="caution">
    <text evidence="2">The sequence shown here is derived from an EMBL/GenBank/DDBJ whole genome shotgun (WGS) entry which is preliminary data.</text>
</comment>
<reference evidence="2" key="1">
    <citation type="submission" date="2022-06" db="EMBL/GenBank/DDBJ databases">
        <title>Dynamics of rice microbiomes reveals core vertical transmitted seed endophytes.</title>
        <authorList>
            <person name="Liao K."/>
            <person name="Zhang X."/>
        </authorList>
    </citation>
    <scope>NUCLEOTIDE SEQUENCE</scope>
    <source>
        <strain evidence="2">JT1-17</strain>
    </source>
</reference>
<dbReference type="EMBL" id="JANFVX010000073">
    <property type="protein sequence ID" value="MCW0346635.1"/>
    <property type="molecule type" value="Genomic_DNA"/>
</dbReference>
<protein>
    <submittedName>
        <fullName evidence="2">Uncharacterized protein</fullName>
    </submittedName>
</protein>
<feature type="region of interest" description="Disordered" evidence="1">
    <location>
        <begin position="76"/>
        <end position="126"/>
    </location>
</feature>
<evidence type="ECO:0000313" key="2">
    <source>
        <dbReference type="EMBL" id="MCW0346635.1"/>
    </source>
</evidence>
<feature type="compositionally biased region" description="Basic and acidic residues" evidence="1">
    <location>
        <begin position="188"/>
        <end position="199"/>
    </location>
</feature>
<gene>
    <name evidence="2" type="ORF">NB703_004728</name>
</gene>
<feature type="compositionally biased region" description="Basic and acidic residues" evidence="1">
    <location>
        <begin position="95"/>
        <end position="126"/>
    </location>
</feature>
<name>A0AAJ1FUN9_PANAN</name>
<feature type="compositionally biased region" description="Low complexity" evidence="1">
    <location>
        <begin position="16"/>
        <end position="25"/>
    </location>
</feature>
<sequence>MADEARPQPAHLPEPDGAADSADAAEGVRGERGNAPGGKLPGVGILRAVSGEQLRLYQPADGAGGDLLLLPPRGGQTHAGAVRRAGPASVVPGLRDNRLPRDAVGRQRDGRGREPVGAVGKRDAGDVQHGRLRLPQAERVDAAGAAEPGVADSGFGGRVRLAGSLRGARSRRILCTRPPGGVAGGAPHGERQRHGDGHRAGLHFRAAERAALQRQRQIPGDVGALRL</sequence>
<feature type="region of interest" description="Disordered" evidence="1">
    <location>
        <begin position="175"/>
        <end position="199"/>
    </location>
</feature>
<feature type="region of interest" description="Disordered" evidence="1">
    <location>
        <begin position="1"/>
        <end position="42"/>
    </location>
</feature>
<evidence type="ECO:0000313" key="3">
    <source>
        <dbReference type="Proteomes" id="UP001208888"/>
    </source>
</evidence>
<dbReference type="AlphaFoldDB" id="A0AAJ1FUN9"/>
<dbReference type="Proteomes" id="UP001208888">
    <property type="component" value="Unassembled WGS sequence"/>
</dbReference>
<evidence type="ECO:0000256" key="1">
    <source>
        <dbReference type="SAM" id="MobiDB-lite"/>
    </source>
</evidence>
<organism evidence="2 3">
    <name type="scientific">Pantoea ananas</name>
    <name type="common">Erwinia uredovora</name>
    <dbReference type="NCBI Taxonomy" id="553"/>
    <lineage>
        <taxon>Bacteria</taxon>
        <taxon>Pseudomonadati</taxon>
        <taxon>Pseudomonadota</taxon>
        <taxon>Gammaproteobacteria</taxon>
        <taxon>Enterobacterales</taxon>
        <taxon>Erwiniaceae</taxon>
        <taxon>Pantoea</taxon>
    </lineage>
</organism>